<evidence type="ECO:0000256" key="1">
    <source>
        <dbReference type="SAM" id="MobiDB-lite"/>
    </source>
</evidence>
<name>A0ABY8QTG5_9MICO</name>
<evidence type="ECO:0000313" key="5">
    <source>
        <dbReference type="Proteomes" id="UP001209083"/>
    </source>
</evidence>
<dbReference type="InterPro" id="IPR054028">
    <property type="entry name" value="TarS/TarP_linker"/>
</dbReference>
<keyword evidence="4" id="KW-0808">Transferase</keyword>
<gene>
    <name evidence="4" type="ORF">LWF01_00690</name>
</gene>
<feature type="region of interest" description="Disordered" evidence="1">
    <location>
        <begin position="401"/>
        <end position="424"/>
    </location>
</feature>
<dbReference type="RefSeq" id="WP_349639116.1">
    <property type="nucleotide sequence ID" value="NZ_CP090958.1"/>
</dbReference>
<evidence type="ECO:0000259" key="3">
    <source>
        <dbReference type="Pfam" id="PF22181"/>
    </source>
</evidence>
<dbReference type="InterPro" id="IPR001173">
    <property type="entry name" value="Glyco_trans_2-like"/>
</dbReference>
<keyword evidence="4" id="KW-0328">Glycosyltransferase</keyword>
<dbReference type="PANTHER" id="PTHR22916">
    <property type="entry name" value="GLYCOSYLTRANSFERASE"/>
    <property type="match status" value="1"/>
</dbReference>
<feature type="domain" description="TarS/TarP linker" evidence="3">
    <location>
        <begin position="256"/>
        <end position="351"/>
    </location>
</feature>
<feature type="domain" description="Glycosyltransferase 2-like" evidence="2">
    <location>
        <begin position="41"/>
        <end position="156"/>
    </location>
</feature>
<dbReference type="PANTHER" id="PTHR22916:SF3">
    <property type="entry name" value="UDP-GLCNAC:BETAGAL BETA-1,3-N-ACETYLGLUCOSAMINYLTRANSFERASE-LIKE PROTEIN 1"/>
    <property type="match status" value="1"/>
</dbReference>
<dbReference type="EMBL" id="CP090958">
    <property type="protein sequence ID" value="WGW12317.1"/>
    <property type="molecule type" value="Genomic_DNA"/>
</dbReference>
<dbReference type="Pfam" id="PF00535">
    <property type="entry name" value="Glycos_transf_2"/>
    <property type="match status" value="1"/>
</dbReference>
<dbReference type="Pfam" id="PF22181">
    <property type="entry name" value="TarS_linker"/>
    <property type="match status" value="1"/>
</dbReference>
<protein>
    <submittedName>
        <fullName evidence="4">Glycosyltransferase</fullName>
        <ecNumber evidence="4">2.4.-.-</ecNumber>
    </submittedName>
</protein>
<dbReference type="CDD" id="cd00761">
    <property type="entry name" value="Glyco_tranf_GTA_type"/>
    <property type="match status" value="1"/>
</dbReference>
<dbReference type="GO" id="GO:0016757">
    <property type="term" value="F:glycosyltransferase activity"/>
    <property type="evidence" value="ECO:0007669"/>
    <property type="project" value="UniProtKB-KW"/>
</dbReference>
<sequence length="489" mass="54141">MQIKKVLYPAVRRAIALSSNLSVKPDPHLDPLPPADGVEVSLIVPVYNGMPYFEALLASLEAQDLDSSRFEVIVVDDGSTDGTVAVADSFADRNTNFSVIHQANSGWPGTPRNRGMERATGRYLFFADADDILGKKSLRRLVDFANIHHSDVVLPEMIGLAGRGIPSRIYLRTRVDAPLSLAFKTFTPHKLIRRDLVESNALRFPEGKVRLEDGIFLSQVYLKAHRVSILAGYNYYYLRRRTEGSNISSGGLGGAVYVSSVNRIAQIIADGVADKREREELILTLFAMKCLKIYRPERFRGYSLQLKREWLEAHREFAERWIPPELEARMHPPSAALTALIRQGDLEGILRRDGGPVTPQTSARIRTISRDHEEFALVIELDVLPQQAALGDGVLLVTHRESGRTLPPSPPTAETPATAGPRRSFRAGIPVSELNENGTYDLHFSIPVEGHDIRSRVGIPAEVHCPGPAAGREAYRTVNGNLSLRVRAV</sequence>
<dbReference type="Proteomes" id="UP001209083">
    <property type="component" value="Chromosome"/>
</dbReference>
<organism evidence="4 5">
    <name type="scientific">Saxibacter everestensis</name>
    <dbReference type="NCBI Taxonomy" id="2909229"/>
    <lineage>
        <taxon>Bacteria</taxon>
        <taxon>Bacillati</taxon>
        <taxon>Actinomycetota</taxon>
        <taxon>Actinomycetes</taxon>
        <taxon>Micrococcales</taxon>
        <taxon>Brevibacteriaceae</taxon>
        <taxon>Saxibacter</taxon>
    </lineage>
</organism>
<reference evidence="4 5" key="1">
    <citation type="submission" date="2023-05" db="EMBL/GenBank/DDBJ databases">
        <title>Lithophilousrod everest ZFBP1038 complete genpme.</title>
        <authorList>
            <person name="Tian M."/>
        </authorList>
    </citation>
    <scope>NUCLEOTIDE SEQUENCE [LARGE SCALE GENOMIC DNA]</scope>
    <source>
        <strain evidence="4 5">ZFBP1038</strain>
    </source>
</reference>
<evidence type="ECO:0000259" key="2">
    <source>
        <dbReference type="Pfam" id="PF00535"/>
    </source>
</evidence>
<keyword evidence="5" id="KW-1185">Reference proteome</keyword>
<dbReference type="Gene3D" id="3.90.550.10">
    <property type="entry name" value="Spore Coat Polysaccharide Biosynthesis Protein SpsA, Chain A"/>
    <property type="match status" value="1"/>
</dbReference>
<dbReference type="InterPro" id="IPR029044">
    <property type="entry name" value="Nucleotide-diphossugar_trans"/>
</dbReference>
<dbReference type="EC" id="2.4.-.-" evidence="4"/>
<dbReference type="SUPFAM" id="SSF53448">
    <property type="entry name" value="Nucleotide-diphospho-sugar transferases"/>
    <property type="match status" value="1"/>
</dbReference>
<proteinExistence type="predicted"/>
<evidence type="ECO:0000313" key="4">
    <source>
        <dbReference type="EMBL" id="WGW12317.1"/>
    </source>
</evidence>
<accession>A0ABY8QTG5</accession>